<feature type="transmembrane region" description="Helical" evidence="2">
    <location>
        <begin position="179"/>
        <end position="204"/>
    </location>
</feature>
<feature type="transmembrane region" description="Helical" evidence="2">
    <location>
        <begin position="140"/>
        <end position="158"/>
    </location>
</feature>
<feature type="region of interest" description="Disordered" evidence="1">
    <location>
        <begin position="1"/>
        <end position="34"/>
    </location>
</feature>
<keyword evidence="2" id="KW-1133">Transmembrane helix</keyword>
<protein>
    <submittedName>
        <fullName evidence="3">Uncharacterized protein</fullName>
    </submittedName>
</protein>
<accession>A0A1Y2BQQ9</accession>
<feature type="compositionally biased region" description="Polar residues" evidence="1">
    <location>
        <begin position="1"/>
        <end position="27"/>
    </location>
</feature>
<dbReference type="OrthoDB" id="2114683at2759"/>
<comment type="caution">
    <text evidence="3">The sequence shown here is derived from an EMBL/GenBank/DDBJ whole genome shotgun (WGS) entry which is preliminary data.</text>
</comment>
<proteinExistence type="predicted"/>
<evidence type="ECO:0000313" key="4">
    <source>
        <dbReference type="Proteomes" id="UP000193642"/>
    </source>
</evidence>
<feature type="non-terminal residue" evidence="3">
    <location>
        <position position="1"/>
    </location>
</feature>
<dbReference type="EMBL" id="MCGO01000052">
    <property type="protein sequence ID" value="ORY37073.1"/>
    <property type="molecule type" value="Genomic_DNA"/>
</dbReference>
<evidence type="ECO:0000256" key="1">
    <source>
        <dbReference type="SAM" id="MobiDB-lite"/>
    </source>
</evidence>
<dbReference type="Proteomes" id="UP000193642">
    <property type="component" value="Unassembled WGS sequence"/>
</dbReference>
<keyword evidence="4" id="KW-1185">Reference proteome</keyword>
<evidence type="ECO:0000313" key="3">
    <source>
        <dbReference type="EMBL" id="ORY37073.1"/>
    </source>
</evidence>
<reference evidence="3 4" key="1">
    <citation type="submission" date="2016-07" db="EMBL/GenBank/DDBJ databases">
        <title>Pervasive Adenine N6-methylation of Active Genes in Fungi.</title>
        <authorList>
            <consortium name="DOE Joint Genome Institute"/>
            <person name="Mondo S.J."/>
            <person name="Dannebaum R.O."/>
            <person name="Kuo R.C."/>
            <person name="Labutti K."/>
            <person name="Haridas S."/>
            <person name="Kuo A."/>
            <person name="Salamov A."/>
            <person name="Ahrendt S.R."/>
            <person name="Lipzen A."/>
            <person name="Sullivan W."/>
            <person name="Andreopoulos W.B."/>
            <person name="Clum A."/>
            <person name="Lindquist E."/>
            <person name="Daum C."/>
            <person name="Ramamoorthy G.K."/>
            <person name="Gryganskyi A."/>
            <person name="Culley D."/>
            <person name="Magnuson J.K."/>
            <person name="James T.Y."/>
            <person name="O'Malley M.A."/>
            <person name="Stajich J.E."/>
            <person name="Spatafora J.W."/>
            <person name="Visel A."/>
            <person name="Grigoriev I.V."/>
        </authorList>
    </citation>
    <scope>NUCLEOTIDE SEQUENCE [LARGE SCALE GENOMIC DNA]</scope>
    <source>
        <strain evidence="3 4">JEL800</strain>
    </source>
</reference>
<keyword evidence="2" id="KW-0472">Membrane</keyword>
<feature type="transmembrane region" description="Helical" evidence="2">
    <location>
        <begin position="232"/>
        <end position="252"/>
    </location>
</feature>
<organism evidence="3 4">
    <name type="scientific">Rhizoclosmatium globosum</name>
    <dbReference type="NCBI Taxonomy" id="329046"/>
    <lineage>
        <taxon>Eukaryota</taxon>
        <taxon>Fungi</taxon>
        <taxon>Fungi incertae sedis</taxon>
        <taxon>Chytridiomycota</taxon>
        <taxon>Chytridiomycota incertae sedis</taxon>
        <taxon>Chytridiomycetes</taxon>
        <taxon>Chytridiales</taxon>
        <taxon>Chytriomycetaceae</taxon>
        <taxon>Rhizoclosmatium</taxon>
    </lineage>
</organism>
<dbReference type="AlphaFoldDB" id="A0A1Y2BQQ9"/>
<sequence length="282" mass="32307">MAQRPWDQQQQMAMTSFNDRASQSSEASIPESRVSRTRLLPVTVSDGSASFLPPKSLPSHQPSLAQNSIDSASIPEPRHRRIAGAVVKAYYRFYRLMVCCHFLFILFNCAIIIALTYVIHDADITQEMVLAYRSIVFTRYLTFVAAVFYIWTVLVAGFDRVSELNMELWRRVLGIKRRGVFWGNFVCVNMSQAILWVVVTVLFWDVNWICTSKGEGAELIPFGSHCNQLSSVWWYAIFNAAAIYVNLVIITYEELKHHVDAREEVIDYYTKSNIKPRTATTN</sequence>
<keyword evidence="2" id="KW-0812">Transmembrane</keyword>
<feature type="transmembrane region" description="Helical" evidence="2">
    <location>
        <begin position="98"/>
        <end position="120"/>
    </location>
</feature>
<gene>
    <name evidence="3" type="ORF">BCR33DRAFT_721708</name>
</gene>
<evidence type="ECO:0000256" key="2">
    <source>
        <dbReference type="SAM" id="Phobius"/>
    </source>
</evidence>
<name>A0A1Y2BQQ9_9FUNG</name>